<dbReference type="EMBL" id="SLUK01000009">
    <property type="protein sequence ID" value="TCL42549.1"/>
    <property type="molecule type" value="Genomic_DNA"/>
</dbReference>
<dbReference type="SUPFAM" id="SSF46955">
    <property type="entry name" value="Putative DNA-binding domain"/>
    <property type="match status" value="1"/>
</dbReference>
<dbReference type="Pfam" id="PF06445">
    <property type="entry name" value="GyrI-like"/>
    <property type="match status" value="1"/>
</dbReference>
<dbReference type="RefSeq" id="WP_132084861.1">
    <property type="nucleotide sequence ID" value="NZ_SLUK01000009.1"/>
</dbReference>
<gene>
    <name evidence="4" type="ORF">EDD78_10913</name>
</gene>
<sequence>MFTIGQFSRLCQVSARMLRHYDRLGLLHPASTGSENGYRYYEADQLARVHKIETLKGYGFSLTEIGVLLELGPQELAVAVQRRRVTAYRELGELRRALRRMEEDMSKMEGINLSRYHVILMETPSRRVLGLRRTIAIGEVHELFSELYREMERRGLRRSGATQLVCLGEEFSYEQADVEAQVEVAGEHPDVKTLPASLCAAVTHTGPYETIRYAYEAIGAWLSSHPDYEVCGPAIERYLRDENEVGDPEELQTGVLFPVNKREG</sequence>
<dbReference type="GO" id="GO:0003677">
    <property type="term" value="F:DNA binding"/>
    <property type="evidence" value="ECO:0007669"/>
    <property type="project" value="UniProtKB-KW"/>
</dbReference>
<evidence type="ECO:0000313" key="5">
    <source>
        <dbReference type="Proteomes" id="UP000294682"/>
    </source>
</evidence>
<evidence type="ECO:0000313" key="4">
    <source>
        <dbReference type="EMBL" id="TCL42549.1"/>
    </source>
</evidence>
<comment type="caution">
    <text evidence="4">The sequence shown here is derived from an EMBL/GenBank/DDBJ whole genome shotgun (WGS) entry which is preliminary data.</text>
</comment>
<dbReference type="PANTHER" id="PTHR30204">
    <property type="entry name" value="REDOX-CYCLING DRUG-SENSING TRANSCRIPTIONAL ACTIVATOR SOXR"/>
    <property type="match status" value="1"/>
</dbReference>
<keyword evidence="2" id="KW-0175">Coiled coil</keyword>
<keyword evidence="1 4" id="KW-0238">DNA-binding</keyword>
<keyword evidence="5" id="KW-1185">Reference proteome</keyword>
<dbReference type="GO" id="GO:0003700">
    <property type="term" value="F:DNA-binding transcription factor activity"/>
    <property type="evidence" value="ECO:0007669"/>
    <property type="project" value="InterPro"/>
</dbReference>
<organism evidence="4 5">
    <name type="scientific">Harryflintia acetispora</name>
    <dbReference type="NCBI Taxonomy" id="1849041"/>
    <lineage>
        <taxon>Bacteria</taxon>
        <taxon>Bacillati</taxon>
        <taxon>Bacillota</taxon>
        <taxon>Clostridia</taxon>
        <taxon>Eubacteriales</taxon>
        <taxon>Oscillospiraceae</taxon>
        <taxon>Harryflintia</taxon>
    </lineage>
</organism>
<dbReference type="InterPro" id="IPR000551">
    <property type="entry name" value="MerR-type_HTH_dom"/>
</dbReference>
<dbReference type="InterPro" id="IPR047057">
    <property type="entry name" value="MerR_fam"/>
</dbReference>
<accession>A0A9X8UHV9</accession>
<dbReference type="SMART" id="SM00871">
    <property type="entry name" value="AraC_E_bind"/>
    <property type="match status" value="1"/>
</dbReference>
<dbReference type="Gene3D" id="1.10.1660.10">
    <property type="match status" value="1"/>
</dbReference>
<proteinExistence type="predicted"/>
<dbReference type="SUPFAM" id="SSF55136">
    <property type="entry name" value="Probable bacterial effector-binding domain"/>
    <property type="match status" value="1"/>
</dbReference>
<dbReference type="InterPro" id="IPR011256">
    <property type="entry name" value="Reg_factor_effector_dom_sf"/>
</dbReference>
<name>A0A9X8UHV9_9FIRM</name>
<dbReference type="AlphaFoldDB" id="A0A9X8UHV9"/>
<reference evidence="4 5" key="1">
    <citation type="submission" date="2019-03" db="EMBL/GenBank/DDBJ databases">
        <title>Genomic Encyclopedia of Type Strains, Phase IV (KMG-IV): sequencing the most valuable type-strain genomes for metagenomic binning, comparative biology and taxonomic classification.</title>
        <authorList>
            <person name="Goeker M."/>
        </authorList>
    </citation>
    <scope>NUCLEOTIDE SEQUENCE [LARGE SCALE GENOMIC DNA]</scope>
    <source>
        <strain evidence="4 5">DSM 100433</strain>
    </source>
</reference>
<feature type="domain" description="HTH merR-type" evidence="3">
    <location>
        <begin position="1"/>
        <end position="71"/>
    </location>
</feature>
<dbReference type="SMART" id="SM00422">
    <property type="entry name" value="HTH_MERR"/>
    <property type="match status" value="1"/>
</dbReference>
<evidence type="ECO:0000259" key="3">
    <source>
        <dbReference type="PROSITE" id="PS50937"/>
    </source>
</evidence>
<dbReference type="Gene3D" id="3.20.80.10">
    <property type="entry name" value="Regulatory factor, effector binding domain"/>
    <property type="match status" value="1"/>
</dbReference>
<evidence type="ECO:0000256" key="1">
    <source>
        <dbReference type="ARBA" id="ARBA00023125"/>
    </source>
</evidence>
<dbReference type="InterPro" id="IPR009061">
    <property type="entry name" value="DNA-bd_dom_put_sf"/>
</dbReference>
<feature type="coiled-coil region" evidence="2">
    <location>
        <begin position="84"/>
        <end position="111"/>
    </location>
</feature>
<dbReference type="InterPro" id="IPR029442">
    <property type="entry name" value="GyrI-like"/>
</dbReference>
<dbReference type="PANTHER" id="PTHR30204:SF97">
    <property type="entry name" value="MERR FAMILY REGULATORY PROTEIN"/>
    <property type="match status" value="1"/>
</dbReference>
<dbReference type="PROSITE" id="PS50937">
    <property type="entry name" value="HTH_MERR_2"/>
    <property type="match status" value="1"/>
</dbReference>
<dbReference type="Pfam" id="PF13411">
    <property type="entry name" value="MerR_1"/>
    <property type="match status" value="1"/>
</dbReference>
<protein>
    <submittedName>
        <fullName evidence="4">DNA-binding transcriptional MerR regulator</fullName>
    </submittedName>
</protein>
<dbReference type="InterPro" id="IPR010499">
    <property type="entry name" value="AraC_E-bd"/>
</dbReference>
<dbReference type="Proteomes" id="UP000294682">
    <property type="component" value="Unassembled WGS sequence"/>
</dbReference>
<evidence type="ECO:0000256" key="2">
    <source>
        <dbReference type="SAM" id="Coils"/>
    </source>
</evidence>
<dbReference type="PROSITE" id="PS00552">
    <property type="entry name" value="HTH_MERR_1"/>
    <property type="match status" value="1"/>
</dbReference>